<reference evidence="1" key="1">
    <citation type="submission" date="2014-05" db="EMBL/GenBank/DDBJ databases">
        <authorList>
            <person name="Chronopoulou M."/>
        </authorList>
    </citation>
    <scope>NUCLEOTIDE SEQUENCE</scope>
    <source>
        <tissue evidence="1">Whole organism</tissue>
    </source>
</reference>
<dbReference type="AlphaFoldDB" id="A0A0K2UFC1"/>
<evidence type="ECO:0000313" key="1">
    <source>
        <dbReference type="EMBL" id="CDW36657.1"/>
    </source>
</evidence>
<proteinExistence type="predicted"/>
<sequence length="104" mass="12459">MEVFRTTFHWATSQTEDRKGDLREILRPTLYSTCFPILSLSQFRIKVVPFGILRDEEIFYILKYISKSRSIVSSNFPIISRKRACHRLEWNGFTHLNRQKYSIE</sequence>
<name>A0A0K2UFC1_LEPSM</name>
<organism evidence="1">
    <name type="scientific">Lepeophtheirus salmonis</name>
    <name type="common">Salmon louse</name>
    <name type="synonym">Caligus salmonis</name>
    <dbReference type="NCBI Taxonomy" id="72036"/>
    <lineage>
        <taxon>Eukaryota</taxon>
        <taxon>Metazoa</taxon>
        <taxon>Ecdysozoa</taxon>
        <taxon>Arthropoda</taxon>
        <taxon>Crustacea</taxon>
        <taxon>Multicrustacea</taxon>
        <taxon>Hexanauplia</taxon>
        <taxon>Copepoda</taxon>
        <taxon>Siphonostomatoida</taxon>
        <taxon>Caligidae</taxon>
        <taxon>Lepeophtheirus</taxon>
    </lineage>
</organism>
<protein>
    <submittedName>
        <fullName evidence="1">Uncharacterized protein</fullName>
    </submittedName>
</protein>
<accession>A0A0K2UFC1</accession>
<dbReference type="EMBL" id="HACA01019296">
    <property type="protein sequence ID" value="CDW36657.1"/>
    <property type="molecule type" value="Transcribed_RNA"/>
</dbReference>